<comment type="subcellular location">
    <subcellularLocation>
        <location evidence="1">Cell envelope</location>
    </subcellularLocation>
</comment>
<name>A0A060R618_9BACT</name>
<dbReference type="NCBIfam" id="TIGR01730">
    <property type="entry name" value="RND_mfp"/>
    <property type="match status" value="1"/>
</dbReference>
<keyword evidence="8" id="KW-1185">Reference proteome</keyword>
<evidence type="ECO:0000256" key="1">
    <source>
        <dbReference type="ARBA" id="ARBA00004196"/>
    </source>
</evidence>
<dbReference type="STRING" id="1433126.BN938_0211"/>
<dbReference type="KEGG" id="rbc:BN938_0211"/>
<gene>
    <name evidence="7" type="ORF">BN938_0211</name>
</gene>
<evidence type="ECO:0000256" key="3">
    <source>
        <dbReference type="ARBA" id="ARBA00022448"/>
    </source>
</evidence>
<evidence type="ECO:0000256" key="2">
    <source>
        <dbReference type="ARBA" id="ARBA00009477"/>
    </source>
</evidence>
<dbReference type="PROSITE" id="PS51257">
    <property type="entry name" value="PROKAR_LIPOPROTEIN"/>
    <property type="match status" value="1"/>
</dbReference>
<dbReference type="InterPro" id="IPR058625">
    <property type="entry name" value="MdtA-like_BSH"/>
</dbReference>
<dbReference type="SUPFAM" id="SSF111369">
    <property type="entry name" value="HlyD-like secretion proteins"/>
    <property type="match status" value="1"/>
</dbReference>
<evidence type="ECO:0000313" key="8">
    <source>
        <dbReference type="Proteomes" id="UP000027616"/>
    </source>
</evidence>
<dbReference type="HOGENOM" id="CLU_018816_1_0_10"/>
<dbReference type="InterPro" id="IPR006143">
    <property type="entry name" value="RND_pump_MFP"/>
</dbReference>
<dbReference type="Gene3D" id="2.40.30.170">
    <property type="match status" value="1"/>
</dbReference>
<dbReference type="Gene3D" id="1.10.287.470">
    <property type="entry name" value="Helix hairpin bin"/>
    <property type="match status" value="1"/>
</dbReference>
<dbReference type="Proteomes" id="UP000027616">
    <property type="component" value="Chromosome I"/>
</dbReference>
<dbReference type="InterPro" id="IPR058627">
    <property type="entry name" value="MdtA-like_C"/>
</dbReference>
<reference evidence="7 8" key="1">
    <citation type="journal article" date="2015" name="Genome Announc.">
        <title>Complete Genome Sequence of the Novel Leech Symbiont Mucinivorans hirudinis M3T.</title>
        <authorList>
            <person name="Nelson M.C."/>
            <person name="Bomar L."/>
            <person name="Graf J."/>
        </authorList>
    </citation>
    <scope>NUCLEOTIDE SEQUENCE [LARGE SCALE GENOMIC DNA]</scope>
    <source>
        <strain evidence="8">M3</strain>
    </source>
</reference>
<feature type="chain" id="PRO_5001590628" evidence="4">
    <location>
        <begin position="21"/>
        <end position="350"/>
    </location>
</feature>
<dbReference type="EMBL" id="HG934468">
    <property type="protein sequence ID" value="CDN30317.1"/>
    <property type="molecule type" value="Genomic_DNA"/>
</dbReference>
<dbReference type="Gene3D" id="2.40.420.20">
    <property type="match status" value="1"/>
</dbReference>
<dbReference type="AlphaFoldDB" id="A0A060R618"/>
<evidence type="ECO:0000259" key="6">
    <source>
        <dbReference type="Pfam" id="PF25967"/>
    </source>
</evidence>
<dbReference type="GO" id="GO:0015562">
    <property type="term" value="F:efflux transmembrane transporter activity"/>
    <property type="evidence" value="ECO:0007669"/>
    <property type="project" value="TreeGrafter"/>
</dbReference>
<accession>A0A060R618</accession>
<dbReference type="PANTHER" id="PTHR30469:SF20">
    <property type="entry name" value="EFFLUX RND TRANSPORTER PERIPLASMIC ADAPTOR SUBUNIT"/>
    <property type="match status" value="1"/>
</dbReference>
<dbReference type="PANTHER" id="PTHR30469">
    <property type="entry name" value="MULTIDRUG RESISTANCE PROTEIN MDTA"/>
    <property type="match status" value="1"/>
</dbReference>
<dbReference type="OrthoDB" id="9784685at2"/>
<keyword evidence="3" id="KW-0813">Transport</keyword>
<evidence type="ECO:0000259" key="5">
    <source>
        <dbReference type="Pfam" id="PF25917"/>
    </source>
</evidence>
<protein>
    <submittedName>
        <fullName evidence="7">Putative Co/Zn/Cd efflux system membrane fusion protein</fullName>
    </submittedName>
</protein>
<dbReference type="eggNOG" id="COG0845">
    <property type="taxonomic scope" value="Bacteria"/>
</dbReference>
<dbReference type="Pfam" id="PF25967">
    <property type="entry name" value="RND-MFP_C"/>
    <property type="match status" value="1"/>
</dbReference>
<evidence type="ECO:0000256" key="4">
    <source>
        <dbReference type="SAM" id="SignalP"/>
    </source>
</evidence>
<dbReference type="GO" id="GO:1990281">
    <property type="term" value="C:efflux pump complex"/>
    <property type="evidence" value="ECO:0007669"/>
    <property type="project" value="TreeGrafter"/>
</dbReference>
<feature type="domain" description="Multidrug resistance protein MdtA-like C-terminal permuted SH3" evidence="6">
    <location>
        <begin position="275"/>
        <end position="337"/>
    </location>
</feature>
<dbReference type="Gene3D" id="2.40.50.100">
    <property type="match status" value="1"/>
</dbReference>
<sequence length="350" mass="38533">MKIKLLLALSVALLVSSCWKKDNVRTFVRPVQVGEVQSLASYQKDFVGVVTASEYTNLAFRVGGQITKVYVNDGTNVSKGQVLAELDPSDVELQLAADKSNFQTRKSILERSERLLERGAISVQEVEIARANLQSAKSAYEYSQNQFAYTKLRSPFSGSVEKKYVEQYQRVNAGEKIFKIINPNLLEVSFTLPESDANFVMAKGLIFIEFENYPGEKFSAKVKEMVDASVGGAGIPVTISITDKQFSPSKYLVKAGFACRVSVVIENQDSIRDYVTVPVTAIFADSDSATKKYVWVYDAQNSTVIKREVVTAGLTGTNAVVIRSGVTAGERVVTAGVYQLIDNQKVKLIQ</sequence>
<feature type="signal peptide" evidence="4">
    <location>
        <begin position="1"/>
        <end position="20"/>
    </location>
</feature>
<comment type="similarity">
    <text evidence="2">Belongs to the membrane fusion protein (MFP) (TC 8.A.1) family.</text>
</comment>
<organism evidence="7 8">
    <name type="scientific">Mucinivorans hirudinis</name>
    <dbReference type="NCBI Taxonomy" id="1433126"/>
    <lineage>
        <taxon>Bacteria</taxon>
        <taxon>Pseudomonadati</taxon>
        <taxon>Bacteroidota</taxon>
        <taxon>Bacteroidia</taxon>
        <taxon>Bacteroidales</taxon>
        <taxon>Rikenellaceae</taxon>
        <taxon>Mucinivorans</taxon>
    </lineage>
</organism>
<dbReference type="Pfam" id="PF25917">
    <property type="entry name" value="BSH_RND"/>
    <property type="match status" value="1"/>
</dbReference>
<proteinExistence type="inferred from homology"/>
<keyword evidence="4" id="KW-0732">Signal</keyword>
<evidence type="ECO:0000313" key="7">
    <source>
        <dbReference type="EMBL" id="CDN30317.1"/>
    </source>
</evidence>
<feature type="domain" description="Multidrug resistance protein MdtA-like barrel-sandwich hybrid" evidence="5">
    <location>
        <begin position="60"/>
        <end position="180"/>
    </location>
</feature>